<evidence type="ECO:0000313" key="3">
    <source>
        <dbReference type="Proteomes" id="UP000187059"/>
    </source>
</evidence>
<sequence>MQRFRRCAPGTREGHPAGQYGNRVGNQRTAPLAQRAFLPPAHRTENISFPTGKSLKTLPASSPSLSA</sequence>
<dbReference type="EMBL" id="CP015093">
    <property type="protein sequence ID" value="APZ51594.1"/>
    <property type="molecule type" value="Genomic_DNA"/>
</dbReference>
<feature type="region of interest" description="Disordered" evidence="1">
    <location>
        <begin position="38"/>
        <end position="67"/>
    </location>
</feature>
<dbReference type="Proteomes" id="UP000187059">
    <property type="component" value="Chromosome"/>
</dbReference>
<gene>
    <name evidence="2" type="ORF">Ga0080574_TMP1260</name>
</gene>
<dbReference type="STRING" id="1250539.Ga0080574_TMP1260"/>
<feature type="region of interest" description="Disordered" evidence="1">
    <location>
        <begin position="1"/>
        <end position="26"/>
    </location>
</feature>
<organism evidence="2 3">
    <name type="scientific">Salipiger abyssi</name>
    <dbReference type="NCBI Taxonomy" id="1250539"/>
    <lineage>
        <taxon>Bacteria</taxon>
        <taxon>Pseudomonadati</taxon>
        <taxon>Pseudomonadota</taxon>
        <taxon>Alphaproteobacteria</taxon>
        <taxon>Rhodobacterales</taxon>
        <taxon>Roseobacteraceae</taxon>
        <taxon>Salipiger</taxon>
    </lineage>
</organism>
<reference evidence="2 3" key="1">
    <citation type="submission" date="2016-04" db="EMBL/GenBank/DDBJ databases">
        <title>Deep-sea bacteria in the southern Pacific.</title>
        <authorList>
            <person name="Tang K."/>
        </authorList>
    </citation>
    <scope>NUCLEOTIDE SEQUENCE [LARGE SCALE GENOMIC DNA]</scope>
    <source>
        <strain evidence="2 3">JLT2014</strain>
    </source>
</reference>
<evidence type="ECO:0000313" key="2">
    <source>
        <dbReference type="EMBL" id="APZ51594.1"/>
    </source>
</evidence>
<name>A0A1P8UQB4_9RHOB</name>
<dbReference type="KEGG" id="paby:Ga0080574_TMP1260"/>
<accession>A0A1P8UQB4</accession>
<evidence type="ECO:0000256" key="1">
    <source>
        <dbReference type="SAM" id="MobiDB-lite"/>
    </source>
</evidence>
<proteinExistence type="predicted"/>
<keyword evidence="3" id="KW-1185">Reference proteome</keyword>
<protein>
    <submittedName>
        <fullName evidence="2">Uncharacterized protein</fullName>
    </submittedName>
</protein>
<dbReference type="AlphaFoldDB" id="A0A1P8UQB4"/>